<keyword evidence="8" id="KW-0464">Manganese</keyword>
<evidence type="ECO:0000313" key="13">
    <source>
        <dbReference type="Proteomes" id="UP000271098"/>
    </source>
</evidence>
<dbReference type="GO" id="GO:0004722">
    <property type="term" value="F:protein serine/threonine phosphatase activity"/>
    <property type="evidence" value="ECO:0007669"/>
    <property type="project" value="UniProtKB-EC"/>
</dbReference>
<evidence type="ECO:0000256" key="9">
    <source>
        <dbReference type="RuleBase" id="RU003465"/>
    </source>
</evidence>
<dbReference type="InterPro" id="IPR000222">
    <property type="entry name" value="PP2C_BS"/>
</dbReference>
<feature type="compositionally biased region" description="Basic and acidic residues" evidence="10">
    <location>
        <begin position="286"/>
        <end position="301"/>
    </location>
</feature>
<evidence type="ECO:0000256" key="3">
    <source>
        <dbReference type="ARBA" id="ARBA00013081"/>
    </source>
</evidence>
<protein>
    <recommendedName>
        <fullName evidence="3">protein-serine/threonine phosphatase</fullName>
        <ecNumber evidence="3">3.1.3.16</ecNumber>
    </recommendedName>
</protein>
<dbReference type="SUPFAM" id="SSF81606">
    <property type="entry name" value="PP2C-like"/>
    <property type="match status" value="1"/>
</dbReference>
<name>A0A183E8P3_9BILA</name>
<reference evidence="12 13" key="2">
    <citation type="submission" date="2018-11" db="EMBL/GenBank/DDBJ databases">
        <authorList>
            <consortium name="Pathogen Informatics"/>
        </authorList>
    </citation>
    <scope>NUCLEOTIDE SEQUENCE [LARGE SCALE GENOMIC DNA]</scope>
</reference>
<dbReference type="Proteomes" id="UP000271098">
    <property type="component" value="Unassembled WGS sequence"/>
</dbReference>
<evidence type="ECO:0000256" key="6">
    <source>
        <dbReference type="ARBA" id="ARBA00022842"/>
    </source>
</evidence>
<dbReference type="OrthoDB" id="10264738at2759"/>
<dbReference type="WBParaSite" id="GPUH_0001735601-mRNA-1">
    <property type="protein sequence ID" value="GPUH_0001735601-mRNA-1"/>
    <property type="gene ID" value="GPUH_0001735601"/>
</dbReference>
<evidence type="ECO:0000256" key="4">
    <source>
        <dbReference type="ARBA" id="ARBA00022723"/>
    </source>
</evidence>
<dbReference type="SMART" id="SM00332">
    <property type="entry name" value="PP2Cc"/>
    <property type="match status" value="1"/>
</dbReference>
<feature type="compositionally biased region" description="Basic and acidic residues" evidence="10">
    <location>
        <begin position="230"/>
        <end position="244"/>
    </location>
</feature>
<dbReference type="InterPro" id="IPR001932">
    <property type="entry name" value="PPM-type_phosphatase-like_dom"/>
</dbReference>
<organism evidence="14">
    <name type="scientific">Gongylonema pulchrum</name>
    <dbReference type="NCBI Taxonomy" id="637853"/>
    <lineage>
        <taxon>Eukaryota</taxon>
        <taxon>Metazoa</taxon>
        <taxon>Ecdysozoa</taxon>
        <taxon>Nematoda</taxon>
        <taxon>Chromadorea</taxon>
        <taxon>Rhabditida</taxon>
        <taxon>Spirurina</taxon>
        <taxon>Spiruromorpha</taxon>
        <taxon>Spiruroidea</taxon>
        <taxon>Gongylonematidae</taxon>
        <taxon>Gongylonema</taxon>
    </lineage>
</organism>
<feature type="compositionally biased region" description="Polar residues" evidence="10">
    <location>
        <begin position="341"/>
        <end position="360"/>
    </location>
</feature>
<gene>
    <name evidence="12" type="ORF">GPUH_LOCUS17336</name>
</gene>
<comment type="similarity">
    <text evidence="2 9">Belongs to the PP2C family.</text>
</comment>
<dbReference type="PANTHER" id="PTHR13832:SF803">
    <property type="entry name" value="PROTEIN PHOSPHATASE 1G"/>
    <property type="match status" value="1"/>
</dbReference>
<evidence type="ECO:0000256" key="5">
    <source>
        <dbReference type="ARBA" id="ARBA00022801"/>
    </source>
</evidence>
<dbReference type="GO" id="GO:0046872">
    <property type="term" value="F:metal ion binding"/>
    <property type="evidence" value="ECO:0007669"/>
    <property type="project" value="UniProtKB-KW"/>
</dbReference>
<dbReference type="AlphaFoldDB" id="A0A183E8P3"/>
<keyword evidence="5 9" id="KW-0378">Hydrolase</keyword>
<dbReference type="PROSITE" id="PS51746">
    <property type="entry name" value="PPM_2"/>
    <property type="match status" value="1"/>
</dbReference>
<dbReference type="Gene3D" id="3.60.40.10">
    <property type="entry name" value="PPM-type phosphatase domain"/>
    <property type="match status" value="1"/>
</dbReference>
<feature type="compositionally biased region" description="Low complexity" evidence="10">
    <location>
        <begin position="319"/>
        <end position="328"/>
    </location>
</feature>
<evidence type="ECO:0000256" key="1">
    <source>
        <dbReference type="ARBA" id="ARBA00001936"/>
    </source>
</evidence>
<dbReference type="CDD" id="cd00143">
    <property type="entry name" value="PP2Cc"/>
    <property type="match status" value="1"/>
</dbReference>
<dbReference type="EMBL" id="UYRT01085042">
    <property type="protein sequence ID" value="VDN29615.1"/>
    <property type="molecule type" value="Genomic_DNA"/>
</dbReference>
<proteinExistence type="inferred from homology"/>
<sequence length="432" mass="47128">MGAYLSKPVTEKISESGSNCRTRYAATSMQGWRVNQEDAHNCIIDFDENCSFFAVYDGHGGSEVSEYTAKHLPTLLRESLAWSSGDYASAIEDTFLAFDDKLRSEAVLKELKKMAARPTAKREREDPSDEEEDREVLYEEAKMPLETILQRYGVVLRRDRAGKQTIIDFNDMRKQFEKQDTETDKPEEDQDIKEEAENKSNGVKKEANVDGHNGDAKEDVDEESDECKEMEEKVVEEKTKKRVCDSSPLTLSPKRTKSSDNPEETPVKNVGELKDEEMQLSEENPPIDKPKTETTDDRSEAAEDNGAPASEPEVGGPVATNASTASSDGAGGGDFCACSSDNRQGPMTPDGQNAFSSDSEQSVDEDYNGDEEMSGGEEEEDEDEDIGETEAEPCYGPPSGDTPGEDSGTTALVGLANNAASLSGGGRPTGNP</sequence>
<feature type="compositionally biased region" description="Acidic residues" evidence="10">
    <location>
        <begin position="218"/>
        <end position="229"/>
    </location>
</feature>
<dbReference type="PROSITE" id="PS01032">
    <property type="entry name" value="PPM_1"/>
    <property type="match status" value="1"/>
</dbReference>
<accession>A0A183E8P3</accession>
<evidence type="ECO:0000256" key="2">
    <source>
        <dbReference type="ARBA" id="ARBA00006702"/>
    </source>
</evidence>
<reference evidence="14" key="1">
    <citation type="submission" date="2016-06" db="UniProtKB">
        <authorList>
            <consortium name="WormBaseParasite"/>
        </authorList>
    </citation>
    <scope>IDENTIFICATION</scope>
</reference>
<keyword evidence="6" id="KW-0460">Magnesium</keyword>
<keyword evidence="4" id="KW-0479">Metal-binding</keyword>
<dbReference type="PANTHER" id="PTHR13832">
    <property type="entry name" value="PROTEIN PHOSPHATASE 2C"/>
    <property type="match status" value="1"/>
</dbReference>
<dbReference type="InterPro" id="IPR015655">
    <property type="entry name" value="PP2C"/>
</dbReference>
<evidence type="ECO:0000256" key="10">
    <source>
        <dbReference type="SAM" id="MobiDB-lite"/>
    </source>
</evidence>
<keyword evidence="13" id="KW-1185">Reference proteome</keyword>
<evidence type="ECO:0000256" key="8">
    <source>
        <dbReference type="ARBA" id="ARBA00023211"/>
    </source>
</evidence>
<feature type="region of interest" description="Disordered" evidence="10">
    <location>
        <begin position="177"/>
        <end position="411"/>
    </location>
</feature>
<evidence type="ECO:0000313" key="12">
    <source>
        <dbReference type="EMBL" id="VDN29615.1"/>
    </source>
</evidence>
<keyword evidence="7 9" id="KW-0904">Protein phosphatase</keyword>
<feature type="domain" description="PPM-type phosphatase" evidence="11">
    <location>
        <begin position="23"/>
        <end position="432"/>
    </location>
</feature>
<evidence type="ECO:0000256" key="7">
    <source>
        <dbReference type="ARBA" id="ARBA00022912"/>
    </source>
</evidence>
<comment type="cofactor">
    <cofactor evidence="1">
        <name>Mn(2+)</name>
        <dbReference type="ChEBI" id="CHEBI:29035"/>
    </cofactor>
</comment>
<dbReference type="EC" id="3.1.3.16" evidence="3"/>
<feature type="compositionally biased region" description="Basic and acidic residues" evidence="10">
    <location>
        <begin position="193"/>
        <end position="217"/>
    </location>
</feature>
<feature type="compositionally biased region" description="Acidic residues" evidence="10">
    <location>
        <begin position="361"/>
        <end position="391"/>
    </location>
</feature>
<dbReference type="Pfam" id="PF00481">
    <property type="entry name" value="PP2C"/>
    <property type="match status" value="1"/>
</dbReference>
<feature type="region of interest" description="Disordered" evidence="10">
    <location>
        <begin position="113"/>
        <end position="135"/>
    </location>
</feature>
<evidence type="ECO:0000313" key="14">
    <source>
        <dbReference type="WBParaSite" id="GPUH_0001735601-mRNA-1"/>
    </source>
</evidence>
<dbReference type="InterPro" id="IPR036457">
    <property type="entry name" value="PPM-type-like_dom_sf"/>
</dbReference>
<evidence type="ECO:0000259" key="11">
    <source>
        <dbReference type="PROSITE" id="PS51746"/>
    </source>
</evidence>